<dbReference type="Pfam" id="PF00474">
    <property type="entry name" value="SSF"/>
    <property type="match status" value="1"/>
</dbReference>
<keyword evidence="7 14" id="KW-1133">Transmembrane helix</keyword>
<keyword evidence="6" id="KW-0769">Symport</keyword>
<dbReference type="Proteomes" id="UP000623172">
    <property type="component" value="Unassembled WGS sequence"/>
</dbReference>
<dbReference type="InterPro" id="IPR050277">
    <property type="entry name" value="Sodium:Solute_Symporter"/>
</dbReference>
<name>A0A926D338_9FIRM</name>
<dbReference type="AlphaFoldDB" id="A0A926D338"/>
<organism evidence="15 16">
    <name type="scientific">Gehongia tenuis</name>
    <dbReference type="NCBI Taxonomy" id="2763655"/>
    <lineage>
        <taxon>Bacteria</taxon>
        <taxon>Bacillati</taxon>
        <taxon>Bacillota</taxon>
        <taxon>Clostridia</taxon>
        <taxon>Christensenellales</taxon>
        <taxon>Christensenellaceae</taxon>
        <taxon>Gehongia</taxon>
    </lineage>
</organism>
<evidence type="ECO:0000256" key="7">
    <source>
        <dbReference type="ARBA" id="ARBA00022989"/>
    </source>
</evidence>
<feature type="transmembrane region" description="Helical" evidence="14">
    <location>
        <begin position="426"/>
        <end position="448"/>
    </location>
</feature>
<feature type="transmembrane region" description="Helical" evidence="14">
    <location>
        <begin position="73"/>
        <end position="91"/>
    </location>
</feature>
<keyword evidence="9" id="KW-0406">Ion transport</keyword>
<keyword evidence="3" id="KW-0813">Transport</keyword>
<dbReference type="InterPro" id="IPR038377">
    <property type="entry name" value="Na/Glc_symporter_sf"/>
</dbReference>
<evidence type="ECO:0000256" key="11">
    <source>
        <dbReference type="ARBA" id="ARBA00023201"/>
    </source>
</evidence>
<gene>
    <name evidence="15" type="ORF">H8696_01840</name>
</gene>
<feature type="transmembrane region" description="Helical" evidence="14">
    <location>
        <begin position="454"/>
        <end position="474"/>
    </location>
</feature>
<keyword evidence="16" id="KW-1185">Reference proteome</keyword>
<evidence type="ECO:0000256" key="12">
    <source>
        <dbReference type="ARBA" id="ARBA00033708"/>
    </source>
</evidence>
<evidence type="ECO:0000256" key="8">
    <source>
        <dbReference type="ARBA" id="ARBA00023053"/>
    </source>
</evidence>
<sequence length="496" mass="52636">MSIAFVGVFVVGMLVVALMGYKRTTTLKGFLLGGRAMGPWMSAFAYGTSYFSAVIFIGYAGKTGWQLGLPGTWVGVGNAILGSMLAWMVLARPTRRMTHKFRAGTMPEFFEARYKSRYMKLVSAIIIFVFLVPYSASVYMGLGYLFQVVFPGLDYNLCMIFIAAVTGLYLVLGGYVATAMADFVQGIIMLIGIVIMVVCIVLSPQVGGIGAGAERLAAIDPNLTAVFGGENFGSLISLVLLTSLGTWGLPQMVHKFYAIKNDDAIKKGTVISTVFALVIAASAYFVGAFGRLFYGNQLPEGGYDAVMPGILDMAFSGSTGGLIIFNIILLLVLSASMSTLSSVVLTSSSAVSVDLVKGYIKPDIAKKTSLRLMRILCLAFVLVSLSIAIMRPAIIMTLMSFSWGTVSGAFLGPFAWGLYGRFITRTGAWAGMISGAGVSLLLAVLSGFDAANSPLFGVIAMAAGLIVTPLVSLITKKLPEEHVKAVFAPERDGAEA</sequence>
<keyword evidence="4" id="KW-1003">Cell membrane</keyword>
<dbReference type="EMBL" id="JACRSR010000001">
    <property type="protein sequence ID" value="MBC8530589.1"/>
    <property type="molecule type" value="Genomic_DNA"/>
</dbReference>
<accession>A0A926D338</accession>
<evidence type="ECO:0000256" key="5">
    <source>
        <dbReference type="ARBA" id="ARBA00022692"/>
    </source>
</evidence>
<keyword evidence="8" id="KW-0915">Sodium</keyword>
<keyword evidence="10 14" id="KW-0472">Membrane</keyword>
<dbReference type="PANTHER" id="PTHR48086:SF3">
    <property type="entry name" value="SODIUM_PROLINE SYMPORTER"/>
    <property type="match status" value="1"/>
</dbReference>
<evidence type="ECO:0000256" key="1">
    <source>
        <dbReference type="ARBA" id="ARBA00004651"/>
    </source>
</evidence>
<feature type="transmembrane region" description="Helical" evidence="14">
    <location>
        <begin position="231"/>
        <end position="249"/>
    </location>
</feature>
<feature type="transmembrane region" description="Helical" evidence="14">
    <location>
        <begin position="314"/>
        <end position="333"/>
    </location>
</feature>
<comment type="subcellular location">
    <subcellularLocation>
        <location evidence="1">Cell membrane</location>
        <topology evidence="1">Multi-pass membrane protein</topology>
    </subcellularLocation>
</comment>
<evidence type="ECO:0000256" key="4">
    <source>
        <dbReference type="ARBA" id="ARBA00022475"/>
    </source>
</evidence>
<protein>
    <submittedName>
        <fullName evidence="15">Sodium:solute symporter</fullName>
    </submittedName>
</protein>
<evidence type="ECO:0000313" key="16">
    <source>
        <dbReference type="Proteomes" id="UP000623172"/>
    </source>
</evidence>
<feature type="transmembrane region" description="Helical" evidence="14">
    <location>
        <begin position="187"/>
        <end position="211"/>
    </location>
</feature>
<feature type="transmembrane region" description="Helical" evidence="14">
    <location>
        <begin position="6"/>
        <end position="22"/>
    </location>
</feature>
<reference evidence="15" key="1">
    <citation type="submission" date="2020-08" db="EMBL/GenBank/DDBJ databases">
        <title>Genome public.</title>
        <authorList>
            <person name="Liu C."/>
            <person name="Sun Q."/>
        </authorList>
    </citation>
    <scope>NUCLEOTIDE SEQUENCE</scope>
    <source>
        <strain evidence="15">NSJ-53</strain>
    </source>
</reference>
<evidence type="ECO:0000256" key="13">
    <source>
        <dbReference type="RuleBase" id="RU362091"/>
    </source>
</evidence>
<dbReference type="PROSITE" id="PS50283">
    <property type="entry name" value="NA_SOLUT_SYMP_3"/>
    <property type="match status" value="1"/>
</dbReference>
<keyword evidence="11" id="KW-0739">Sodium transport</keyword>
<evidence type="ECO:0000256" key="10">
    <source>
        <dbReference type="ARBA" id="ARBA00023136"/>
    </source>
</evidence>
<dbReference type="InterPro" id="IPR001734">
    <property type="entry name" value="Na/solute_symporter"/>
</dbReference>
<feature type="transmembrane region" description="Helical" evidence="14">
    <location>
        <begin position="152"/>
        <end position="175"/>
    </location>
</feature>
<evidence type="ECO:0000313" key="15">
    <source>
        <dbReference type="EMBL" id="MBC8530589.1"/>
    </source>
</evidence>
<feature type="transmembrane region" description="Helical" evidence="14">
    <location>
        <begin position="270"/>
        <end position="294"/>
    </location>
</feature>
<comment type="catalytic activity">
    <reaction evidence="12">
        <text>L-proline(in) + Na(+)(in) = L-proline(out) + Na(+)(out)</text>
        <dbReference type="Rhea" id="RHEA:28967"/>
        <dbReference type="ChEBI" id="CHEBI:29101"/>
        <dbReference type="ChEBI" id="CHEBI:60039"/>
    </reaction>
</comment>
<feature type="transmembrane region" description="Helical" evidence="14">
    <location>
        <begin position="401"/>
        <end position="419"/>
    </location>
</feature>
<evidence type="ECO:0000256" key="2">
    <source>
        <dbReference type="ARBA" id="ARBA00006434"/>
    </source>
</evidence>
<dbReference type="GO" id="GO:0015293">
    <property type="term" value="F:symporter activity"/>
    <property type="evidence" value="ECO:0007669"/>
    <property type="project" value="UniProtKB-KW"/>
</dbReference>
<evidence type="ECO:0000256" key="14">
    <source>
        <dbReference type="SAM" id="Phobius"/>
    </source>
</evidence>
<dbReference type="Gene3D" id="1.20.1730.10">
    <property type="entry name" value="Sodium/glucose cotransporter"/>
    <property type="match status" value="1"/>
</dbReference>
<feature type="transmembrane region" description="Helical" evidence="14">
    <location>
        <begin position="375"/>
        <end position="395"/>
    </location>
</feature>
<feature type="transmembrane region" description="Helical" evidence="14">
    <location>
        <begin position="43"/>
        <end position="61"/>
    </location>
</feature>
<evidence type="ECO:0000256" key="3">
    <source>
        <dbReference type="ARBA" id="ARBA00022448"/>
    </source>
</evidence>
<comment type="caution">
    <text evidence="15">The sequence shown here is derived from an EMBL/GenBank/DDBJ whole genome shotgun (WGS) entry which is preliminary data.</text>
</comment>
<feature type="transmembrane region" description="Helical" evidence="14">
    <location>
        <begin position="121"/>
        <end position="146"/>
    </location>
</feature>
<comment type="similarity">
    <text evidence="2 13">Belongs to the sodium:solute symporter (SSF) (TC 2.A.21) family.</text>
</comment>
<evidence type="ECO:0000256" key="9">
    <source>
        <dbReference type="ARBA" id="ARBA00023065"/>
    </source>
</evidence>
<evidence type="ECO:0000256" key="6">
    <source>
        <dbReference type="ARBA" id="ARBA00022847"/>
    </source>
</evidence>
<proteinExistence type="inferred from homology"/>
<keyword evidence="5 14" id="KW-0812">Transmembrane</keyword>
<dbReference type="GO" id="GO:0006814">
    <property type="term" value="P:sodium ion transport"/>
    <property type="evidence" value="ECO:0007669"/>
    <property type="project" value="UniProtKB-KW"/>
</dbReference>
<dbReference type="PANTHER" id="PTHR48086">
    <property type="entry name" value="SODIUM/PROLINE SYMPORTER-RELATED"/>
    <property type="match status" value="1"/>
</dbReference>
<dbReference type="GO" id="GO:0005886">
    <property type="term" value="C:plasma membrane"/>
    <property type="evidence" value="ECO:0007669"/>
    <property type="project" value="UniProtKB-SubCell"/>
</dbReference>